<dbReference type="AlphaFoldDB" id="A0A1J0W0B7"/>
<evidence type="ECO:0000313" key="2">
    <source>
        <dbReference type="EMBL" id="APE37657.1"/>
    </source>
</evidence>
<dbReference type="KEGG" id="nsl:BOX37_31170"/>
<keyword evidence="3" id="KW-1185">Reference proteome</keyword>
<dbReference type="OrthoDB" id="4551208at2"/>
<dbReference type="EMBL" id="CP018082">
    <property type="protein sequence ID" value="APE37657.1"/>
    <property type="molecule type" value="Genomic_DNA"/>
</dbReference>
<reference evidence="2" key="1">
    <citation type="submission" date="2016-11" db="EMBL/GenBank/DDBJ databases">
        <authorList>
            <person name="Jaros S."/>
            <person name="Januszkiewicz K."/>
            <person name="Wedrychowicz H."/>
        </authorList>
    </citation>
    <scope>NUCLEOTIDE SEQUENCE [LARGE SCALE GENOMIC DNA]</scope>
    <source>
        <strain evidence="2">Y48</strain>
    </source>
</reference>
<accession>A0A1J0W0B7</accession>
<sequence length="368" mass="37778">MSTISEYFHAARIRGIDEGIGSPGVVQSMHATPSDGTLELTTGPAGPVGPAGDACRAFRWEGDIADPAALASLATRLGPAQAGKAWRVLSTDTLMFWNGTGFDSFVEAFGARGQAGDPCTVVLGVVETGAPGSPLLANISGTAPNLTLNLTVPRGIKGQQGEPGGPGPLRNAPDYADGSHVDGAVPTWDVAVEKWVPTPYPGLRGPWSVIEAESWDGSAGFVNSVASISSASYSVATLNIPAQDTDWRPLVAGGVFTRPLNTSFDHRVDTEVRLGSATGQIVALGTGVTAGAGAYSRVQSFFGTAVTPDSAVGVVAAGEPAQLHVVLRRNLGTANYHYARGSAQLVCWAQPVAVPAPEAPQSLALTEL</sequence>
<gene>
    <name evidence="2" type="ORF">BOX37_31170</name>
</gene>
<feature type="region of interest" description="Disordered" evidence="1">
    <location>
        <begin position="155"/>
        <end position="177"/>
    </location>
</feature>
<protein>
    <submittedName>
        <fullName evidence="2">Uncharacterized protein</fullName>
    </submittedName>
</protein>
<name>A0A1J0W0B7_9NOCA</name>
<dbReference type="RefSeq" id="WP_071930822.1">
    <property type="nucleotide sequence ID" value="NZ_CP018082.1"/>
</dbReference>
<organism evidence="2 3">
    <name type="scientific">Nocardia mangyaensis</name>
    <dbReference type="NCBI Taxonomy" id="2213200"/>
    <lineage>
        <taxon>Bacteria</taxon>
        <taxon>Bacillati</taxon>
        <taxon>Actinomycetota</taxon>
        <taxon>Actinomycetes</taxon>
        <taxon>Mycobacteriales</taxon>
        <taxon>Nocardiaceae</taxon>
        <taxon>Nocardia</taxon>
    </lineage>
</organism>
<evidence type="ECO:0000313" key="3">
    <source>
        <dbReference type="Proteomes" id="UP000183810"/>
    </source>
</evidence>
<proteinExistence type="predicted"/>
<dbReference type="Proteomes" id="UP000183810">
    <property type="component" value="Chromosome"/>
</dbReference>
<evidence type="ECO:0000256" key="1">
    <source>
        <dbReference type="SAM" id="MobiDB-lite"/>
    </source>
</evidence>